<reference evidence="1" key="1">
    <citation type="submission" date="2020-04" db="EMBL/GenBank/DDBJ databases">
        <title>Hybrid Assembly of Korean Phytophthora infestans isolates.</title>
        <authorList>
            <person name="Prokchorchik M."/>
            <person name="Lee Y."/>
            <person name="Seo J."/>
            <person name="Cho J.-H."/>
            <person name="Park Y.-E."/>
            <person name="Jang D.-C."/>
            <person name="Im J.-S."/>
            <person name="Choi J.-G."/>
            <person name="Park H.-J."/>
            <person name="Lee G.-B."/>
            <person name="Lee Y.-G."/>
            <person name="Hong S.-Y."/>
            <person name="Cho K."/>
            <person name="Sohn K.H."/>
        </authorList>
    </citation>
    <scope>NUCLEOTIDE SEQUENCE</scope>
    <source>
        <strain evidence="1">KR_1_A1</strain>
        <strain evidence="2">KR_2_A2</strain>
    </source>
</reference>
<evidence type="ECO:0000313" key="1">
    <source>
        <dbReference type="EMBL" id="KAF4045533.1"/>
    </source>
</evidence>
<comment type="caution">
    <text evidence="1">The sequence shown here is derived from an EMBL/GenBank/DDBJ whole genome shotgun (WGS) entry which is preliminary data.</text>
</comment>
<dbReference type="EMBL" id="WSZM01000043">
    <property type="protein sequence ID" value="KAF4045533.1"/>
    <property type="molecule type" value="Genomic_DNA"/>
</dbReference>
<organism evidence="1 3">
    <name type="scientific">Phytophthora infestans</name>
    <name type="common">Potato late blight agent</name>
    <name type="synonym">Botrytis infestans</name>
    <dbReference type="NCBI Taxonomy" id="4787"/>
    <lineage>
        <taxon>Eukaryota</taxon>
        <taxon>Sar</taxon>
        <taxon>Stramenopiles</taxon>
        <taxon>Oomycota</taxon>
        <taxon>Peronosporomycetes</taxon>
        <taxon>Peronosporales</taxon>
        <taxon>Peronosporaceae</taxon>
        <taxon>Phytophthora</taxon>
    </lineage>
</organism>
<name>A0A833T946_PHYIN</name>
<sequence length="102" mass="11555">MPNNFNKKRNAIPLNVPTKTAALKVVVEYFRLFRNGFYPDAPIAERCNPASSLQNNPPYVQTPFFKTVAVPDFLSNGYGIETVLEDWSLISLQLQDHSIELL</sequence>
<evidence type="ECO:0000313" key="2">
    <source>
        <dbReference type="EMBL" id="KAF4144400.1"/>
    </source>
</evidence>
<protein>
    <submittedName>
        <fullName evidence="1">Uncharacterized protein</fullName>
    </submittedName>
</protein>
<accession>A0A833T946</accession>
<proteinExistence type="predicted"/>
<dbReference type="Proteomes" id="UP000704712">
    <property type="component" value="Unassembled WGS sequence"/>
</dbReference>
<dbReference type="EMBL" id="JAACNO010000859">
    <property type="protein sequence ID" value="KAF4144400.1"/>
    <property type="molecule type" value="Genomic_DNA"/>
</dbReference>
<dbReference type="AlphaFoldDB" id="A0A833T946"/>
<evidence type="ECO:0000313" key="3">
    <source>
        <dbReference type="Proteomes" id="UP000602510"/>
    </source>
</evidence>
<keyword evidence="3" id="KW-1185">Reference proteome</keyword>
<gene>
    <name evidence="1" type="ORF">GN244_ATG01980</name>
    <name evidence="2" type="ORF">GN958_ATG06410</name>
</gene>
<dbReference type="Proteomes" id="UP000602510">
    <property type="component" value="Unassembled WGS sequence"/>
</dbReference>